<evidence type="ECO:0000313" key="13">
    <source>
        <dbReference type="EMBL" id="NKX92287.1"/>
    </source>
</evidence>
<dbReference type="Gene3D" id="1.10.3720.10">
    <property type="entry name" value="MetI-like"/>
    <property type="match status" value="1"/>
</dbReference>
<dbReference type="PANTHER" id="PTHR30425:SF1">
    <property type="entry name" value="PHOSPHATE TRANSPORT SYSTEM PERMEASE PROTEIN PSTC"/>
    <property type="match status" value="1"/>
</dbReference>
<keyword evidence="3 9" id="KW-0813">Transport</keyword>
<dbReference type="CDD" id="cd06261">
    <property type="entry name" value="TM_PBP2"/>
    <property type="match status" value="1"/>
</dbReference>
<feature type="transmembrane region" description="Helical" evidence="9">
    <location>
        <begin position="213"/>
        <end position="236"/>
    </location>
</feature>
<dbReference type="SUPFAM" id="SSF161098">
    <property type="entry name" value="MetI-like"/>
    <property type="match status" value="1"/>
</dbReference>
<organism evidence="13 14">
    <name type="scientific">Sanguibacter hominis ATCC BAA-789</name>
    <dbReference type="NCBI Taxonomy" id="1312740"/>
    <lineage>
        <taxon>Bacteria</taxon>
        <taxon>Bacillati</taxon>
        <taxon>Actinomycetota</taxon>
        <taxon>Actinomycetes</taxon>
        <taxon>Micrococcales</taxon>
        <taxon>Sanguibacteraceae</taxon>
        <taxon>Sanguibacter</taxon>
    </lineage>
</organism>
<comment type="function">
    <text evidence="10">Part of the binding-protein-dependent transport system for phosphate; probably responsible for the translocation of the substrate across the membrane.</text>
</comment>
<reference evidence="13 14" key="1">
    <citation type="submission" date="2020-04" db="EMBL/GenBank/DDBJ databases">
        <title>MicrobeNet Type strains.</title>
        <authorList>
            <person name="Nicholson A.C."/>
        </authorList>
    </citation>
    <scope>NUCLEOTIDE SEQUENCE [LARGE SCALE GENOMIC DNA]</scope>
    <source>
        <strain evidence="13 14">ATCC BAA-789</strain>
    </source>
</reference>
<comment type="caution">
    <text evidence="10">Lacks conserved residue(s) required for the propagation of feature annotation.</text>
</comment>
<feature type="domain" description="ABC transmembrane type-1" evidence="12">
    <location>
        <begin position="176"/>
        <end position="413"/>
    </location>
</feature>
<evidence type="ECO:0000256" key="4">
    <source>
        <dbReference type="ARBA" id="ARBA00022475"/>
    </source>
</evidence>
<name>A0A9X5FCQ1_9MICO</name>
<dbReference type="NCBIfam" id="TIGR02138">
    <property type="entry name" value="phosphate_pstC"/>
    <property type="match status" value="1"/>
</dbReference>
<dbReference type="GO" id="GO:0005886">
    <property type="term" value="C:plasma membrane"/>
    <property type="evidence" value="ECO:0007669"/>
    <property type="project" value="UniProtKB-SubCell"/>
</dbReference>
<feature type="transmembrane region" description="Helical" evidence="9">
    <location>
        <begin position="122"/>
        <end position="150"/>
    </location>
</feature>
<evidence type="ECO:0000256" key="1">
    <source>
        <dbReference type="ARBA" id="ARBA00004651"/>
    </source>
</evidence>
<evidence type="ECO:0000256" key="2">
    <source>
        <dbReference type="ARBA" id="ARBA00007069"/>
    </source>
</evidence>
<dbReference type="PANTHER" id="PTHR30425">
    <property type="entry name" value="PHOSPHATE TRANSPORT SYSTEM PERMEASE PROTEIN PST"/>
    <property type="match status" value="1"/>
</dbReference>
<evidence type="ECO:0000256" key="3">
    <source>
        <dbReference type="ARBA" id="ARBA00022448"/>
    </source>
</evidence>
<keyword evidence="8 9" id="KW-0472">Membrane</keyword>
<evidence type="ECO:0000259" key="12">
    <source>
        <dbReference type="PROSITE" id="PS50928"/>
    </source>
</evidence>
<dbReference type="InterPro" id="IPR000515">
    <property type="entry name" value="MetI-like"/>
</dbReference>
<feature type="region of interest" description="Disordered" evidence="11">
    <location>
        <begin position="1"/>
        <end position="28"/>
    </location>
</feature>
<keyword evidence="5 10" id="KW-0592">Phosphate transport</keyword>
<evidence type="ECO:0000256" key="8">
    <source>
        <dbReference type="ARBA" id="ARBA00023136"/>
    </source>
</evidence>
<feature type="transmembrane region" description="Helical" evidence="9">
    <location>
        <begin position="269"/>
        <end position="290"/>
    </location>
</feature>
<dbReference type="InterPro" id="IPR035906">
    <property type="entry name" value="MetI-like_sf"/>
</dbReference>
<keyword evidence="4 10" id="KW-1003">Cell membrane</keyword>
<evidence type="ECO:0000256" key="6">
    <source>
        <dbReference type="ARBA" id="ARBA00022692"/>
    </source>
</evidence>
<sequence>MSVTQPIVPVLRPGRQAREGSPGAAAKVHARVTTRYGRRRRCACDAPHPGSGVRGHAGPRSAAPCGAGPRTAARADETGHPVTTAPPLTFLPGSVPAATLPSTDRPRRLGTRRAPADRVFRGVLRVGGVSVLAIMLFVGVFLCVRAWPALRQAGWSFVTTQAWEPDAGRFGIAAIIVGTMLIAAVAVGLALPLALGTALCISEYVPARLRPTLVSLVDLMSAIPSVVYGLWGFFFLQGAVTGLARWLSETFGPVLPFLRVDGFTPGDPLQTVTVFTSSTFVAGIVVAMMITPIMTSIMREVFSQAPVGEREGALALGSTRWGMIRSVVLPYGTGGIVGGTMLGLGRALGETIAVYMIISPVFVIQPHILQNGASSVSSLIALRYGEATPFGMAALMAAGLALFLMTLVVNFAASTIAARSRSGASS</sequence>
<dbReference type="GO" id="GO:0006817">
    <property type="term" value="P:phosphate ion transport"/>
    <property type="evidence" value="ECO:0007669"/>
    <property type="project" value="UniProtKB-KW"/>
</dbReference>
<gene>
    <name evidence="13" type="primary">pstC</name>
    <name evidence="13" type="ORF">HF995_03210</name>
</gene>
<evidence type="ECO:0000256" key="9">
    <source>
        <dbReference type="RuleBase" id="RU363032"/>
    </source>
</evidence>
<feature type="transmembrane region" description="Helical" evidence="9">
    <location>
        <begin position="390"/>
        <end position="413"/>
    </location>
</feature>
<feature type="transmembrane region" description="Helical" evidence="9">
    <location>
        <begin position="170"/>
        <end position="201"/>
    </location>
</feature>
<dbReference type="Proteomes" id="UP000774283">
    <property type="component" value="Unassembled WGS sequence"/>
</dbReference>
<protein>
    <recommendedName>
        <fullName evidence="10">Phosphate transport system permease protein</fullName>
    </recommendedName>
</protein>
<dbReference type="EMBL" id="JAAXOW010000001">
    <property type="protein sequence ID" value="NKX92287.1"/>
    <property type="molecule type" value="Genomic_DNA"/>
</dbReference>
<evidence type="ECO:0000256" key="5">
    <source>
        <dbReference type="ARBA" id="ARBA00022592"/>
    </source>
</evidence>
<accession>A0A9X5FCQ1</accession>
<dbReference type="AlphaFoldDB" id="A0A9X5FCQ1"/>
<comment type="similarity">
    <text evidence="2 10">Belongs to the binding-protein-dependent transport system permease family. CysTW subfamily.</text>
</comment>
<dbReference type="InterPro" id="IPR011864">
    <property type="entry name" value="Phosphate_PstC"/>
</dbReference>
<evidence type="ECO:0000256" key="10">
    <source>
        <dbReference type="RuleBase" id="RU363054"/>
    </source>
</evidence>
<proteinExistence type="inferred from homology"/>
<dbReference type="Pfam" id="PF00528">
    <property type="entry name" value="BPD_transp_1"/>
    <property type="match status" value="1"/>
</dbReference>
<keyword evidence="14" id="KW-1185">Reference proteome</keyword>
<dbReference type="PROSITE" id="PS50928">
    <property type="entry name" value="ABC_TM1"/>
    <property type="match status" value="1"/>
</dbReference>
<dbReference type="InterPro" id="IPR051124">
    <property type="entry name" value="Phosphate_Transport_Permease"/>
</dbReference>
<evidence type="ECO:0000256" key="11">
    <source>
        <dbReference type="SAM" id="MobiDB-lite"/>
    </source>
</evidence>
<keyword evidence="6 9" id="KW-0812">Transmembrane</keyword>
<feature type="region of interest" description="Disordered" evidence="11">
    <location>
        <begin position="46"/>
        <end position="111"/>
    </location>
</feature>
<comment type="caution">
    <text evidence="13">The sequence shown here is derived from an EMBL/GenBank/DDBJ whole genome shotgun (WGS) entry which is preliminary data.</text>
</comment>
<evidence type="ECO:0000313" key="14">
    <source>
        <dbReference type="Proteomes" id="UP000774283"/>
    </source>
</evidence>
<evidence type="ECO:0000256" key="7">
    <source>
        <dbReference type="ARBA" id="ARBA00022989"/>
    </source>
</evidence>
<keyword evidence="7 9" id="KW-1133">Transmembrane helix</keyword>
<comment type="subcellular location">
    <subcellularLocation>
        <location evidence="1 9">Cell membrane</location>
        <topology evidence="1 9">Multi-pass membrane protein</topology>
    </subcellularLocation>
</comment>
<dbReference type="GO" id="GO:0005315">
    <property type="term" value="F:phosphate transmembrane transporter activity"/>
    <property type="evidence" value="ECO:0007669"/>
    <property type="project" value="InterPro"/>
</dbReference>